<sequence length="80" mass="8480">MTAHEGHGPSYQVAVQGELKPAVLVFCAGPQAHHQTSGVFRLRVHDEQGIADLVAMLETAGLTILSIRQIRPPAAARVSA</sequence>
<dbReference type="EMBL" id="SJKD01000004">
    <property type="protein sequence ID" value="TCC48984.1"/>
    <property type="molecule type" value="Genomic_DNA"/>
</dbReference>
<reference evidence="1 2" key="1">
    <citation type="submission" date="2019-02" db="EMBL/GenBank/DDBJ databases">
        <title>Kribbella capetownensis sp. nov. and Kribbella speibonae sp. nov., isolated from soil.</title>
        <authorList>
            <person name="Curtis S.M."/>
            <person name="Norton I."/>
            <person name="Everest G.J."/>
            <person name="Meyers P.R."/>
        </authorList>
    </citation>
    <scope>NUCLEOTIDE SEQUENCE [LARGE SCALE GENOMIC DNA]</scope>
    <source>
        <strain evidence="1 2">YM53</strain>
    </source>
</reference>
<dbReference type="OrthoDB" id="3828818at2"/>
<dbReference type="RefSeq" id="WP_131515221.1">
    <property type="nucleotide sequence ID" value="NZ_SJKD01000004.1"/>
</dbReference>
<proteinExistence type="predicted"/>
<evidence type="ECO:0000313" key="2">
    <source>
        <dbReference type="Proteomes" id="UP000293342"/>
    </source>
</evidence>
<gene>
    <name evidence="1" type="ORF">E0H75_20735</name>
</gene>
<keyword evidence="2" id="KW-1185">Reference proteome</keyword>
<organism evidence="1 2">
    <name type="scientific">Kribbella capetownensis</name>
    <dbReference type="NCBI Taxonomy" id="1572659"/>
    <lineage>
        <taxon>Bacteria</taxon>
        <taxon>Bacillati</taxon>
        <taxon>Actinomycetota</taxon>
        <taxon>Actinomycetes</taxon>
        <taxon>Propionibacteriales</taxon>
        <taxon>Kribbellaceae</taxon>
        <taxon>Kribbella</taxon>
    </lineage>
</organism>
<accession>A0A4R0JSB8</accession>
<protein>
    <submittedName>
        <fullName evidence="1">Uncharacterized protein</fullName>
    </submittedName>
</protein>
<dbReference type="AlphaFoldDB" id="A0A4R0JSB8"/>
<dbReference type="Proteomes" id="UP000293342">
    <property type="component" value="Unassembled WGS sequence"/>
</dbReference>
<name>A0A4R0JSB8_9ACTN</name>
<evidence type="ECO:0000313" key="1">
    <source>
        <dbReference type="EMBL" id="TCC48984.1"/>
    </source>
</evidence>
<comment type="caution">
    <text evidence="1">The sequence shown here is derived from an EMBL/GenBank/DDBJ whole genome shotgun (WGS) entry which is preliminary data.</text>
</comment>